<feature type="site" description="Important for substrate specificity" evidence="4">
    <location>
        <position position="78"/>
    </location>
</feature>
<dbReference type="InterPro" id="IPR003697">
    <property type="entry name" value="Maf-like"/>
</dbReference>
<evidence type="ECO:0000313" key="6">
    <source>
        <dbReference type="Proteomes" id="UP001597525"/>
    </source>
</evidence>
<dbReference type="CDD" id="cd00555">
    <property type="entry name" value="Maf"/>
    <property type="match status" value="1"/>
</dbReference>
<comment type="subcellular location">
    <subcellularLocation>
        <location evidence="4">Cytoplasm</location>
    </subcellularLocation>
</comment>
<protein>
    <recommendedName>
        <fullName evidence="4">dTTP/UTP pyrophosphatase</fullName>
        <shortName evidence="4">dTTPase/UTPase</shortName>
        <ecNumber evidence="4">3.6.1.9</ecNumber>
    </recommendedName>
    <alternativeName>
        <fullName evidence="4">Nucleoside triphosphate pyrophosphatase</fullName>
    </alternativeName>
    <alternativeName>
        <fullName evidence="4">Nucleotide pyrophosphatase</fullName>
        <shortName evidence="4">Nucleotide PPase</shortName>
    </alternativeName>
</protein>
<evidence type="ECO:0000256" key="3">
    <source>
        <dbReference type="ARBA" id="ARBA00023080"/>
    </source>
</evidence>
<feature type="site" description="Important for substrate specificity" evidence="4">
    <location>
        <position position="160"/>
    </location>
</feature>
<comment type="caution">
    <text evidence="4">Lacks conserved residue(s) required for the propagation of feature annotation.</text>
</comment>
<accession>A0ABW6BJH8</accession>
<keyword evidence="6" id="KW-1185">Reference proteome</keyword>
<sequence>MLIETLKEIRVVLGSQSPRRKELLANLGVDFQVLVKDTSEDFNPLDSPMEIVRSIALKKLQAFDLPEFQDSLVITADTVVVHQGQILGKPKDQAEAIRTIRALQANQHEVLTAVAIAYQGKTYTFVETTAVSFYPMTAAEVAYYVEQYLPLDKAGSYGIQEWIGLIGIESIEGSYENVVGLPTARLYQELKTIVREE</sequence>
<dbReference type="Gene3D" id="3.90.950.10">
    <property type="match status" value="1"/>
</dbReference>
<dbReference type="Pfam" id="PF02545">
    <property type="entry name" value="Maf"/>
    <property type="match status" value="1"/>
</dbReference>
<comment type="similarity">
    <text evidence="4">Belongs to the Maf family. YhdE subfamily.</text>
</comment>
<keyword evidence="3 4" id="KW-0546">Nucleotide metabolism</keyword>
<dbReference type="InterPro" id="IPR029001">
    <property type="entry name" value="ITPase-like_fam"/>
</dbReference>
<comment type="catalytic activity">
    <reaction evidence="4">
        <text>dTTP + H2O = dTMP + diphosphate + H(+)</text>
        <dbReference type="Rhea" id="RHEA:28534"/>
        <dbReference type="ChEBI" id="CHEBI:15377"/>
        <dbReference type="ChEBI" id="CHEBI:15378"/>
        <dbReference type="ChEBI" id="CHEBI:33019"/>
        <dbReference type="ChEBI" id="CHEBI:37568"/>
        <dbReference type="ChEBI" id="CHEBI:63528"/>
        <dbReference type="EC" id="3.6.1.9"/>
    </reaction>
</comment>
<evidence type="ECO:0000256" key="1">
    <source>
        <dbReference type="ARBA" id="ARBA00001968"/>
    </source>
</evidence>
<dbReference type="SUPFAM" id="SSF52972">
    <property type="entry name" value="ITPase-like"/>
    <property type="match status" value="1"/>
</dbReference>
<reference evidence="6" key="1">
    <citation type="journal article" date="2019" name="Int. J. Syst. Evol. Microbiol.">
        <title>The Global Catalogue of Microorganisms (GCM) 10K type strain sequencing project: providing services to taxonomists for standard genome sequencing and annotation.</title>
        <authorList>
            <consortium name="The Broad Institute Genomics Platform"/>
            <consortium name="The Broad Institute Genome Sequencing Center for Infectious Disease"/>
            <person name="Wu L."/>
            <person name="Ma J."/>
        </authorList>
    </citation>
    <scope>NUCLEOTIDE SEQUENCE [LARGE SCALE GENOMIC DNA]</scope>
    <source>
        <strain evidence="6">KCTC 22814</strain>
    </source>
</reference>
<evidence type="ECO:0000256" key="4">
    <source>
        <dbReference type="HAMAP-Rule" id="MF_00528"/>
    </source>
</evidence>
<keyword evidence="4" id="KW-0963">Cytoplasm</keyword>
<dbReference type="RefSeq" id="WP_320185866.1">
    <property type="nucleotide sequence ID" value="NZ_CP138332.1"/>
</dbReference>
<comment type="cofactor">
    <cofactor evidence="1 4">
        <name>a divalent metal cation</name>
        <dbReference type="ChEBI" id="CHEBI:60240"/>
    </cofactor>
</comment>
<comment type="function">
    <text evidence="4">Nucleoside triphosphate pyrophosphatase that hydrolyzes dTTP and UTP. May have a dual role in cell division arrest and in preventing the incorporation of modified nucleotides into cellular nucleic acids.</text>
</comment>
<keyword evidence="2 4" id="KW-0378">Hydrolase</keyword>
<comment type="caution">
    <text evidence="5">The sequence shown here is derived from an EMBL/GenBank/DDBJ whole genome shotgun (WGS) entry which is preliminary data.</text>
</comment>
<feature type="site" description="Important for substrate specificity" evidence="4">
    <location>
        <position position="19"/>
    </location>
</feature>
<gene>
    <name evidence="5" type="ORF">ACFS7Y_12125</name>
</gene>
<comment type="catalytic activity">
    <reaction evidence="4">
        <text>UTP + H2O = UMP + diphosphate + H(+)</text>
        <dbReference type="Rhea" id="RHEA:29395"/>
        <dbReference type="ChEBI" id="CHEBI:15377"/>
        <dbReference type="ChEBI" id="CHEBI:15378"/>
        <dbReference type="ChEBI" id="CHEBI:33019"/>
        <dbReference type="ChEBI" id="CHEBI:46398"/>
        <dbReference type="ChEBI" id="CHEBI:57865"/>
        <dbReference type="EC" id="3.6.1.9"/>
    </reaction>
</comment>
<dbReference type="EC" id="3.6.1.9" evidence="4"/>
<dbReference type="EMBL" id="JBHUPB010000008">
    <property type="protein sequence ID" value="MFD2968141.1"/>
    <property type="molecule type" value="Genomic_DNA"/>
</dbReference>
<dbReference type="HAMAP" id="MF_00528">
    <property type="entry name" value="Maf"/>
    <property type="match status" value="1"/>
</dbReference>
<dbReference type="PIRSF" id="PIRSF006305">
    <property type="entry name" value="Maf"/>
    <property type="match status" value="1"/>
</dbReference>
<dbReference type="Proteomes" id="UP001597525">
    <property type="component" value="Unassembled WGS sequence"/>
</dbReference>
<dbReference type="NCBIfam" id="TIGR00172">
    <property type="entry name" value="maf"/>
    <property type="match status" value="1"/>
</dbReference>
<dbReference type="PANTHER" id="PTHR43213:SF5">
    <property type="entry name" value="BIFUNCTIONAL DTTP_UTP PYROPHOSPHATASE_METHYLTRANSFERASE PROTEIN-RELATED"/>
    <property type="match status" value="1"/>
</dbReference>
<dbReference type="PANTHER" id="PTHR43213">
    <property type="entry name" value="BIFUNCTIONAL DTTP/UTP PYROPHOSPHATASE/METHYLTRANSFERASE PROTEIN-RELATED"/>
    <property type="match status" value="1"/>
</dbReference>
<organism evidence="5 6">
    <name type="scientific">Sphingobacterium bambusae</name>
    <dbReference type="NCBI Taxonomy" id="662858"/>
    <lineage>
        <taxon>Bacteria</taxon>
        <taxon>Pseudomonadati</taxon>
        <taxon>Bacteroidota</taxon>
        <taxon>Sphingobacteriia</taxon>
        <taxon>Sphingobacteriales</taxon>
        <taxon>Sphingobacteriaceae</taxon>
        <taxon>Sphingobacterium</taxon>
    </lineage>
</organism>
<proteinExistence type="inferred from homology"/>
<feature type="active site" description="Proton acceptor" evidence="4">
    <location>
        <position position="77"/>
    </location>
</feature>
<evidence type="ECO:0000256" key="2">
    <source>
        <dbReference type="ARBA" id="ARBA00022801"/>
    </source>
</evidence>
<name>A0ABW6BJH8_9SPHI</name>
<evidence type="ECO:0000313" key="5">
    <source>
        <dbReference type="EMBL" id="MFD2968141.1"/>
    </source>
</evidence>